<dbReference type="SUPFAM" id="SSF56672">
    <property type="entry name" value="DNA/RNA polymerases"/>
    <property type="match status" value="1"/>
</dbReference>
<evidence type="ECO:0000313" key="2">
    <source>
        <dbReference type="EMBL" id="CAK99126.1"/>
    </source>
</evidence>
<dbReference type="InterPro" id="IPR050116">
    <property type="entry name" value="DNA_polymerase-Y"/>
</dbReference>
<dbReference type="GO" id="GO:0003887">
    <property type="term" value="F:DNA-directed DNA polymerase activity"/>
    <property type="evidence" value="ECO:0007669"/>
    <property type="project" value="TreeGrafter"/>
</dbReference>
<reference evidence="2" key="1">
    <citation type="journal article" date="2010" name="Appl. Environ. Microbiol.">
        <title>Partial chromosome sequence of Spiroplasma citri reveals extensive viral invasion and important gene decay.</title>
        <authorList>
            <person name="Carle P."/>
            <person name="Saillard C."/>
            <person name="Carrere N."/>
            <person name="Carrere S."/>
            <person name="Duret S."/>
            <person name="Eveillard S."/>
            <person name="Gaurivaud P."/>
            <person name="Gourgues G."/>
            <person name="Gouzy J."/>
            <person name="Salar P."/>
            <person name="Verdin E."/>
            <person name="Breton M."/>
            <person name="Blanchard A."/>
            <person name="Laigret F."/>
            <person name="Bove J.M."/>
            <person name="Renaudin J."/>
            <person name="Foissac X."/>
        </authorList>
    </citation>
    <scope>NUCLEOTIDE SEQUENCE</scope>
    <source>
        <strain evidence="2">GII3-3X</strain>
    </source>
</reference>
<gene>
    <name evidence="2" type="primary">dinB</name>
    <name evidence="2" type="ORF">SPICI07_048</name>
</gene>
<dbReference type="PANTHER" id="PTHR11076">
    <property type="entry name" value="DNA REPAIR POLYMERASE UMUC / TRANSFERASE FAMILY MEMBER"/>
    <property type="match status" value="1"/>
</dbReference>
<dbReference type="Gene3D" id="3.40.1170.60">
    <property type="match status" value="1"/>
</dbReference>
<feature type="domain" description="UmuC" evidence="1">
    <location>
        <begin position="4"/>
        <end position="87"/>
    </location>
</feature>
<dbReference type="InterPro" id="IPR001126">
    <property type="entry name" value="UmuC"/>
</dbReference>
<dbReference type="AlphaFoldDB" id="Q14N03"/>
<protein>
    <submittedName>
        <fullName evidence="2">Putative dna polymerase iv c-terminal truncated protein</fullName>
    </submittedName>
</protein>
<dbReference type="GO" id="GO:0005829">
    <property type="term" value="C:cytosol"/>
    <property type="evidence" value="ECO:0007669"/>
    <property type="project" value="TreeGrafter"/>
</dbReference>
<dbReference type="InterPro" id="IPR043502">
    <property type="entry name" value="DNA/RNA_pol_sf"/>
</dbReference>
<dbReference type="GO" id="GO:0006281">
    <property type="term" value="P:DNA repair"/>
    <property type="evidence" value="ECO:0007669"/>
    <property type="project" value="InterPro"/>
</dbReference>
<name>Q14N03_SPICI</name>
<dbReference type="GO" id="GO:0009432">
    <property type="term" value="P:SOS response"/>
    <property type="evidence" value="ECO:0007669"/>
    <property type="project" value="TreeGrafter"/>
</dbReference>
<accession>Q14N03</accession>
<dbReference type="PROSITE" id="PS50173">
    <property type="entry name" value="UMUC"/>
    <property type="match status" value="1"/>
</dbReference>
<dbReference type="PANTHER" id="PTHR11076:SF33">
    <property type="entry name" value="DNA POLYMERASE KAPPA"/>
    <property type="match status" value="1"/>
</dbReference>
<dbReference type="Pfam" id="PF00817">
    <property type="entry name" value="IMS"/>
    <property type="match status" value="1"/>
</dbReference>
<proteinExistence type="predicted"/>
<evidence type="ECO:0000259" key="1">
    <source>
        <dbReference type="PROSITE" id="PS50173"/>
    </source>
</evidence>
<dbReference type="EMBL" id="AM285308">
    <property type="protein sequence ID" value="CAK99126.1"/>
    <property type="molecule type" value="Genomic_DNA"/>
</dbReference>
<dbReference type="GO" id="GO:0042276">
    <property type="term" value="P:error-prone translesion synthesis"/>
    <property type="evidence" value="ECO:0007669"/>
    <property type="project" value="TreeGrafter"/>
</dbReference>
<sequence>MKVIFHIDMNSFFASCHQVANPHLQGKPLVVANSSRQAVVTTANYEARQLGINSPMPLYKAKEICHHLEIVKQDFGLYVDFAQKLFNFNW</sequence>
<organism evidence="2">
    <name type="scientific">Spiroplasma citri</name>
    <dbReference type="NCBI Taxonomy" id="2133"/>
    <lineage>
        <taxon>Bacteria</taxon>
        <taxon>Bacillati</taxon>
        <taxon>Mycoplasmatota</taxon>
        <taxon>Mollicutes</taxon>
        <taxon>Entomoplasmatales</taxon>
        <taxon>Spiroplasmataceae</taxon>
        <taxon>Spiroplasma</taxon>
    </lineage>
</organism>